<dbReference type="PANTHER" id="PTHR21021:SF15">
    <property type="entry name" value="FREE METHIONINE-R-SULFOXIDE REDUCTASE"/>
    <property type="match status" value="1"/>
</dbReference>
<dbReference type="InterPro" id="IPR003018">
    <property type="entry name" value="GAF"/>
</dbReference>
<dbReference type="InterPro" id="IPR000614">
    <property type="entry name" value="FRMsr_CS"/>
</dbReference>
<sequence>MSAADDHADDERYRELAASARGLLAGEHDRIANAANLSALVYHGLPDLNWVGFYFYDGRELVVGPFQGRPACVRIGLDRGVCGAAARTRRTQRVADVHAVPDHIACDPLSRSELVVPLVSEGTLLGVFDLDSPELDRFGPVDQRGLEEIASIYLASVAQGRN</sequence>
<dbReference type="Proteomes" id="UP000239874">
    <property type="component" value="Unassembled WGS sequence"/>
</dbReference>
<dbReference type="PROSITE" id="PS01320">
    <property type="entry name" value="UPF0067"/>
    <property type="match status" value="1"/>
</dbReference>
<dbReference type="FunFam" id="3.30.450.40:FF:000008">
    <property type="entry name" value="GAF domain-containing proteins"/>
    <property type="match status" value="1"/>
</dbReference>
<reference evidence="3 4" key="1">
    <citation type="submission" date="2018-02" db="EMBL/GenBank/DDBJ databases">
        <title>8 Nocardia nova and 1 Nocardia cyriacigeorgica strain used for evolution to TMP-SMX.</title>
        <authorList>
            <person name="Mehta H."/>
            <person name="Weng J."/>
            <person name="Shamoo Y."/>
        </authorList>
    </citation>
    <scope>NUCLEOTIDE SEQUENCE [LARGE SCALE GENOMIC DNA]</scope>
    <source>
        <strain evidence="3 4">MDA3139</strain>
    </source>
</reference>
<protein>
    <submittedName>
        <fullName evidence="3">Diguanylate cyclase</fullName>
    </submittedName>
</protein>
<proteinExistence type="inferred from homology"/>
<dbReference type="GO" id="GO:0033745">
    <property type="term" value="F:L-methionine-(R)-S-oxide reductase activity"/>
    <property type="evidence" value="ECO:0007669"/>
    <property type="project" value="TreeGrafter"/>
</dbReference>
<dbReference type="AlphaFoldDB" id="A0A2S6ALM5"/>
<organism evidence="3 4">
    <name type="scientific">Nocardia nova</name>
    <dbReference type="NCBI Taxonomy" id="37330"/>
    <lineage>
        <taxon>Bacteria</taxon>
        <taxon>Bacillati</taxon>
        <taxon>Actinomycetota</taxon>
        <taxon>Actinomycetes</taxon>
        <taxon>Mycobacteriales</taxon>
        <taxon>Nocardiaceae</taxon>
        <taxon>Nocardia</taxon>
    </lineage>
</organism>
<dbReference type="GO" id="GO:0005829">
    <property type="term" value="C:cytosol"/>
    <property type="evidence" value="ECO:0007669"/>
    <property type="project" value="TreeGrafter"/>
</dbReference>
<dbReference type="EMBL" id="PSZC01000016">
    <property type="protein sequence ID" value="PPJ36124.1"/>
    <property type="molecule type" value="Genomic_DNA"/>
</dbReference>
<dbReference type="OrthoDB" id="9796252at2"/>
<evidence type="ECO:0000256" key="1">
    <source>
        <dbReference type="ARBA" id="ARBA00038454"/>
    </source>
</evidence>
<dbReference type="Pfam" id="PF13185">
    <property type="entry name" value="GAF_2"/>
    <property type="match status" value="1"/>
</dbReference>
<name>A0A2S6ALM5_9NOCA</name>
<feature type="domain" description="GAF" evidence="2">
    <location>
        <begin position="49"/>
        <end position="151"/>
    </location>
</feature>
<dbReference type="PANTHER" id="PTHR21021">
    <property type="entry name" value="GAF/PUTATIVE CYTOSKELETAL PROTEIN"/>
    <property type="match status" value="1"/>
</dbReference>
<accession>A0A2S6ALM5</accession>
<evidence type="ECO:0000259" key="2">
    <source>
        <dbReference type="Pfam" id="PF13185"/>
    </source>
</evidence>
<comment type="similarity">
    <text evidence="1">Belongs to the free Met sulfoxide reductase family.</text>
</comment>
<dbReference type="InterPro" id="IPR051330">
    <property type="entry name" value="Phosphatase_reg/MetRdx"/>
</dbReference>
<dbReference type="Gene3D" id="3.30.450.40">
    <property type="match status" value="1"/>
</dbReference>
<dbReference type="InterPro" id="IPR029016">
    <property type="entry name" value="GAF-like_dom_sf"/>
</dbReference>
<dbReference type="RefSeq" id="WP_104376779.1">
    <property type="nucleotide sequence ID" value="NZ_PSZC01000016.1"/>
</dbReference>
<evidence type="ECO:0000313" key="4">
    <source>
        <dbReference type="Proteomes" id="UP000239874"/>
    </source>
</evidence>
<dbReference type="SUPFAM" id="SSF55781">
    <property type="entry name" value="GAF domain-like"/>
    <property type="match status" value="1"/>
</dbReference>
<comment type="caution">
    <text evidence="3">The sequence shown here is derived from an EMBL/GenBank/DDBJ whole genome shotgun (WGS) entry which is preliminary data.</text>
</comment>
<gene>
    <name evidence="3" type="ORF">C5E45_22270</name>
</gene>
<evidence type="ECO:0000313" key="3">
    <source>
        <dbReference type="EMBL" id="PPJ36124.1"/>
    </source>
</evidence>